<name>A0A1C6S6F6_9ACTN</name>
<gene>
    <name evidence="3" type="ORF">GA0074694_4115</name>
</gene>
<dbReference type="InterPro" id="IPR023631">
    <property type="entry name" value="Amidase_dom"/>
</dbReference>
<dbReference type="PANTHER" id="PTHR11895:SF176">
    <property type="entry name" value="AMIDASE AMID-RELATED"/>
    <property type="match status" value="1"/>
</dbReference>
<dbReference type="Gene3D" id="3.90.1300.10">
    <property type="entry name" value="Amidase signature (AS) domain"/>
    <property type="match status" value="1"/>
</dbReference>
<organism evidence="3 4">
    <name type="scientific">Micromonospora inyonensis</name>
    <dbReference type="NCBI Taxonomy" id="47866"/>
    <lineage>
        <taxon>Bacteria</taxon>
        <taxon>Bacillati</taxon>
        <taxon>Actinomycetota</taxon>
        <taxon>Actinomycetes</taxon>
        <taxon>Micromonosporales</taxon>
        <taxon>Micromonosporaceae</taxon>
        <taxon>Micromonospora</taxon>
    </lineage>
</organism>
<accession>A0A1C6S6F6</accession>
<dbReference type="InterPro" id="IPR000120">
    <property type="entry name" value="Amidase"/>
</dbReference>
<evidence type="ECO:0000259" key="2">
    <source>
        <dbReference type="Pfam" id="PF01425"/>
    </source>
</evidence>
<keyword evidence="3" id="KW-0808">Transferase</keyword>
<sequence>MSSLSEAGSQVPGSGFFARIGVSQIAADLRARRVTAPDLTDIALAEAERWQPAINAFVDLDAFNARRAARVVARELAQGIDRGPLHGVPVAIKDVIDVQGMPTTAGSRVTDRRLADADAEAVRALRQAGAIVIGKTTTHEFANGPTGDRAATGPTRNPHRQDRMAGGSSSGSAAAVAAGVVPVALGTDTGGSARIPASMCGVVGLRPTQGALSVVGVYALAPSLDTIGLLSRDLDGCRFLWHALGRPRSGPAHPSSTVAWVRPDSIHATEPSVTRRSRALVDHLIVDELDLQGADELHAAYRVIQGREAYLRHAESLRTLPSLYDPEVLERFQQGGRVSETEYIQALNLGRLARRRTLGLLRKHGVLALPSVPLLPPAINSRVESVAGVKVEVRSALLALTSPWSVMGLPAISVPAGEVDGLPVGLQLVGPPGAEPHLLQLAATLESAG</sequence>
<feature type="domain" description="Amidase" evidence="2">
    <location>
        <begin position="39"/>
        <end position="439"/>
    </location>
</feature>
<evidence type="ECO:0000313" key="3">
    <source>
        <dbReference type="EMBL" id="SCL25055.1"/>
    </source>
</evidence>
<dbReference type="Pfam" id="PF01425">
    <property type="entry name" value="Amidase"/>
    <property type="match status" value="1"/>
</dbReference>
<dbReference type="EMBL" id="FMHU01000002">
    <property type="protein sequence ID" value="SCL25055.1"/>
    <property type="molecule type" value="Genomic_DNA"/>
</dbReference>
<dbReference type="STRING" id="47866.GA0074694_4115"/>
<keyword evidence="4" id="KW-1185">Reference proteome</keyword>
<dbReference type="InterPro" id="IPR036928">
    <property type="entry name" value="AS_sf"/>
</dbReference>
<dbReference type="GO" id="GO:0016740">
    <property type="term" value="F:transferase activity"/>
    <property type="evidence" value="ECO:0007669"/>
    <property type="project" value="UniProtKB-KW"/>
</dbReference>
<evidence type="ECO:0000313" key="4">
    <source>
        <dbReference type="Proteomes" id="UP000198906"/>
    </source>
</evidence>
<dbReference type="RefSeq" id="WP_091460676.1">
    <property type="nucleotide sequence ID" value="NZ_FMHU01000002.1"/>
</dbReference>
<protein>
    <submittedName>
        <fullName evidence="3">Aspartyl-tRNA(Asn)/glutamyl-tRNA(Gln) amidotransferase subunit A</fullName>
    </submittedName>
</protein>
<proteinExistence type="predicted"/>
<dbReference type="PANTHER" id="PTHR11895">
    <property type="entry name" value="TRANSAMIDASE"/>
    <property type="match status" value="1"/>
</dbReference>
<dbReference type="AlphaFoldDB" id="A0A1C6S6F6"/>
<reference evidence="4" key="1">
    <citation type="submission" date="2016-06" db="EMBL/GenBank/DDBJ databases">
        <authorList>
            <person name="Varghese N."/>
        </authorList>
    </citation>
    <scope>NUCLEOTIDE SEQUENCE [LARGE SCALE GENOMIC DNA]</scope>
    <source>
        <strain evidence="4">DSM 46123</strain>
    </source>
</reference>
<dbReference type="SUPFAM" id="SSF75304">
    <property type="entry name" value="Amidase signature (AS) enzymes"/>
    <property type="match status" value="1"/>
</dbReference>
<feature type="region of interest" description="Disordered" evidence="1">
    <location>
        <begin position="139"/>
        <end position="170"/>
    </location>
</feature>
<evidence type="ECO:0000256" key="1">
    <source>
        <dbReference type="SAM" id="MobiDB-lite"/>
    </source>
</evidence>
<dbReference type="Proteomes" id="UP000198906">
    <property type="component" value="Unassembled WGS sequence"/>
</dbReference>